<keyword evidence="3" id="KW-1185">Reference proteome</keyword>
<dbReference type="CDD" id="cd06587">
    <property type="entry name" value="VOC"/>
    <property type="match status" value="1"/>
</dbReference>
<name>A0ABU9BX68_9BURK</name>
<evidence type="ECO:0000313" key="2">
    <source>
        <dbReference type="EMBL" id="MEK8034476.1"/>
    </source>
</evidence>
<gene>
    <name evidence="2" type="ORF">AACH06_26910</name>
</gene>
<comment type="caution">
    <text evidence="2">The sequence shown here is derived from an EMBL/GenBank/DDBJ whole genome shotgun (WGS) entry which is preliminary data.</text>
</comment>
<proteinExistence type="predicted"/>
<feature type="domain" description="VOC" evidence="1">
    <location>
        <begin position="45"/>
        <end position="163"/>
    </location>
</feature>
<accession>A0ABU9BX68</accession>
<evidence type="ECO:0000259" key="1">
    <source>
        <dbReference type="PROSITE" id="PS51819"/>
    </source>
</evidence>
<dbReference type="PANTHER" id="PTHR36503">
    <property type="entry name" value="BLR2520 PROTEIN"/>
    <property type="match status" value="1"/>
</dbReference>
<dbReference type="PANTHER" id="PTHR36503:SF1">
    <property type="entry name" value="BLR2520 PROTEIN"/>
    <property type="match status" value="1"/>
</dbReference>
<dbReference type="Pfam" id="PF00903">
    <property type="entry name" value="Glyoxalase"/>
    <property type="match status" value="1"/>
</dbReference>
<dbReference type="PROSITE" id="PS51819">
    <property type="entry name" value="VOC"/>
    <property type="match status" value="1"/>
</dbReference>
<dbReference type="EMBL" id="JBBUTG010000029">
    <property type="protein sequence ID" value="MEK8034476.1"/>
    <property type="molecule type" value="Genomic_DNA"/>
</dbReference>
<dbReference type="Gene3D" id="3.10.180.10">
    <property type="entry name" value="2,3-Dihydroxybiphenyl 1,2-Dioxygenase, domain 1"/>
    <property type="match status" value="1"/>
</dbReference>
<organism evidence="2 3">
    <name type="scientific">Ideonella lacteola</name>
    <dbReference type="NCBI Taxonomy" id="2984193"/>
    <lineage>
        <taxon>Bacteria</taxon>
        <taxon>Pseudomonadati</taxon>
        <taxon>Pseudomonadota</taxon>
        <taxon>Betaproteobacteria</taxon>
        <taxon>Burkholderiales</taxon>
        <taxon>Sphaerotilaceae</taxon>
        <taxon>Ideonella</taxon>
    </lineage>
</organism>
<reference evidence="2 3" key="1">
    <citation type="submission" date="2024-04" db="EMBL/GenBank/DDBJ databases">
        <title>Novel species of the genus Ideonella isolated from streams.</title>
        <authorList>
            <person name="Lu H."/>
        </authorList>
    </citation>
    <scope>NUCLEOTIDE SEQUENCE [LARGE SCALE GENOMIC DNA]</scope>
    <source>
        <strain evidence="2 3">DXS29W</strain>
    </source>
</reference>
<dbReference type="InterPro" id="IPR037523">
    <property type="entry name" value="VOC_core"/>
</dbReference>
<dbReference type="InterPro" id="IPR004360">
    <property type="entry name" value="Glyas_Fos-R_dOase_dom"/>
</dbReference>
<dbReference type="RefSeq" id="WP_341428905.1">
    <property type="nucleotide sequence ID" value="NZ_JBBUTG010000029.1"/>
</dbReference>
<sequence>MTPHRIARPGWGARAALTAPVVGLVMSLAALQPSHATESSTMDLGNFSVSLAVKDIQVSKAFYEKLGFVQVGGVLAQRWVVMQSGLARIGLFQGMFEKNLLTFNPGWSADKQTLAEFTDVRELQRTLAARGIAVTAPADEGGTGPAFFMVTDPDGNPLLFDQHVASPQRPGATPPAATATAR</sequence>
<dbReference type="Proteomes" id="UP001371218">
    <property type="component" value="Unassembled WGS sequence"/>
</dbReference>
<evidence type="ECO:0000313" key="3">
    <source>
        <dbReference type="Proteomes" id="UP001371218"/>
    </source>
</evidence>
<dbReference type="InterPro" id="IPR029068">
    <property type="entry name" value="Glyas_Bleomycin-R_OHBP_Dase"/>
</dbReference>
<protein>
    <submittedName>
        <fullName evidence="2">VOC family protein</fullName>
    </submittedName>
</protein>
<dbReference type="SUPFAM" id="SSF54593">
    <property type="entry name" value="Glyoxalase/Bleomycin resistance protein/Dihydroxybiphenyl dioxygenase"/>
    <property type="match status" value="1"/>
</dbReference>